<dbReference type="InterPro" id="IPR050098">
    <property type="entry name" value="TFPI/VKTCI-like"/>
</dbReference>
<dbReference type="GO" id="GO:0005615">
    <property type="term" value="C:extracellular space"/>
    <property type="evidence" value="ECO:0007669"/>
    <property type="project" value="TreeGrafter"/>
</dbReference>
<reference evidence="3 4" key="1">
    <citation type="submission" date="2024-02" db="EMBL/GenBank/DDBJ databases">
        <title>Chromosome-scale genome assembly of the rough periwinkle Littorina saxatilis.</title>
        <authorList>
            <person name="De Jode A."/>
            <person name="Faria R."/>
            <person name="Formenti G."/>
            <person name="Sims Y."/>
            <person name="Smith T.P."/>
            <person name="Tracey A."/>
            <person name="Wood J.M.D."/>
            <person name="Zagrodzka Z.B."/>
            <person name="Johannesson K."/>
            <person name="Butlin R.K."/>
            <person name="Leder E.H."/>
        </authorList>
    </citation>
    <scope>NUCLEOTIDE SEQUENCE [LARGE SCALE GENOMIC DNA]</scope>
    <source>
        <strain evidence="3">Snail1</strain>
        <tissue evidence="3">Muscle</tissue>
    </source>
</reference>
<dbReference type="SUPFAM" id="SSF57362">
    <property type="entry name" value="BPTI-like"/>
    <property type="match status" value="1"/>
</dbReference>
<gene>
    <name evidence="3" type="ORF">V1264_013896</name>
</gene>
<evidence type="ECO:0000313" key="4">
    <source>
        <dbReference type="Proteomes" id="UP001374579"/>
    </source>
</evidence>
<keyword evidence="4" id="KW-1185">Reference proteome</keyword>
<evidence type="ECO:0000313" key="3">
    <source>
        <dbReference type="EMBL" id="KAK7109943.1"/>
    </source>
</evidence>
<keyword evidence="1" id="KW-1015">Disulfide bond</keyword>
<dbReference type="PANTHER" id="PTHR10083:SF374">
    <property type="entry name" value="BPTI_KUNITZ INHIBITOR DOMAIN-CONTAINING PROTEIN"/>
    <property type="match status" value="1"/>
</dbReference>
<dbReference type="EMBL" id="JBAMIC010000003">
    <property type="protein sequence ID" value="KAK7109943.1"/>
    <property type="molecule type" value="Genomic_DNA"/>
</dbReference>
<dbReference type="GO" id="GO:0004867">
    <property type="term" value="F:serine-type endopeptidase inhibitor activity"/>
    <property type="evidence" value="ECO:0007669"/>
    <property type="project" value="InterPro"/>
</dbReference>
<dbReference type="InterPro" id="IPR020901">
    <property type="entry name" value="Prtase_inh_Kunz-CS"/>
</dbReference>
<proteinExistence type="predicted"/>
<dbReference type="PRINTS" id="PR00759">
    <property type="entry name" value="BASICPTASE"/>
</dbReference>
<dbReference type="PROSITE" id="PS00280">
    <property type="entry name" value="BPTI_KUNITZ_1"/>
    <property type="match status" value="1"/>
</dbReference>
<evidence type="ECO:0000256" key="1">
    <source>
        <dbReference type="ARBA" id="ARBA00023157"/>
    </source>
</evidence>
<dbReference type="Proteomes" id="UP001374579">
    <property type="component" value="Unassembled WGS sequence"/>
</dbReference>
<feature type="domain" description="BPTI/Kunitz inhibitor" evidence="2">
    <location>
        <begin position="1"/>
        <end position="49"/>
    </location>
</feature>
<accession>A0AAN9BPU2</accession>
<comment type="caution">
    <text evidence="3">The sequence shown here is derived from an EMBL/GenBank/DDBJ whole genome shotgun (WGS) entry which is preliminary data.</text>
</comment>
<organism evidence="3 4">
    <name type="scientific">Littorina saxatilis</name>
    <dbReference type="NCBI Taxonomy" id="31220"/>
    <lineage>
        <taxon>Eukaryota</taxon>
        <taxon>Metazoa</taxon>
        <taxon>Spiralia</taxon>
        <taxon>Lophotrochozoa</taxon>
        <taxon>Mollusca</taxon>
        <taxon>Gastropoda</taxon>
        <taxon>Caenogastropoda</taxon>
        <taxon>Littorinimorpha</taxon>
        <taxon>Littorinoidea</taxon>
        <taxon>Littorinidae</taxon>
        <taxon>Littorina</taxon>
    </lineage>
</organism>
<dbReference type="AlphaFoldDB" id="A0AAN9BPU2"/>
<dbReference type="PANTHER" id="PTHR10083">
    <property type="entry name" value="KUNITZ-TYPE PROTEASE INHIBITOR-RELATED"/>
    <property type="match status" value="1"/>
</dbReference>
<dbReference type="SMART" id="SM00131">
    <property type="entry name" value="KU"/>
    <property type="match status" value="1"/>
</dbReference>
<dbReference type="Gene3D" id="4.10.410.10">
    <property type="entry name" value="Pancreatic trypsin inhibitor Kunitz domain"/>
    <property type="match status" value="1"/>
</dbReference>
<name>A0AAN9BPU2_9CAEN</name>
<dbReference type="PROSITE" id="PS50279">
    <property type="entry name" value="BPTI_KUNITZ_2"/>
    <property type="match status" value="1"/>
</dbReference>
<dbReference type="InterPro" id="IPR036880">
    <property type="entry name" value="Kunitz_BPTI_sf"/>
</dbReference>
<dbReference type="Pfam" id="PF00014">
    <property type="entry name" value="Kunitz_BPTI"/>
    <property type="match status" value="1"/>
</dbReference>
<dbReference type="FunFam" id="4.10.410.10:FF:000020">
    <property type="entry name" value="Collagen, type VI, alpha 3"/>
    <property type="match status" value="1"/>
</dbReference>
<sequence length="52" mass="5885">MPKLTGLCLAYFPRWFYNTDTKMCENFIYGGCGGNSNNFLSEDECNKACMNA</sequence>
<dbReference type="InterPro" id="IPR002223">
    <property type="entry name" value="Kunitz_BPTI"/>
</dbReference>
<evidence type="ECO:0000259" key="2">
    <source>
        <dbReference type="PROSITE" id="PS50279"/>
    </source>
</evidence>
<protein>
    <recommendedName>
        <fullName evidence="2">BPTI/Kunitz inhibitor domain-containing protein</fullName>
    </recommendedName>
</protein>